<keyword evidence="2" id="KW-1185">Reference proteome</keyword>
<proteinExistence type="predicted"/>
<sequence>MLSSNVMPMPEFGGAGLAYFSPFASDEIATALARVLGGAAYGFEVGAAALQMSKRYDWDRTAHATLARILALHDKQDSLPASGLAPTEAQP</sequence>
<name>A0A418Y6E7_9BURK</name>
<organism evidence="1 2">
    <name type="scientific">Massilia cavernae</name>
    <dbReference type="NCBI Taxonomy" id="2320864"/>
    <lineage>
        <taxon>Bacteria</taxon>
        <taxon>Pseudomonadati</taxon>
        <taxon>Pseudomonadota</taxon>
        <taxon>Betaproteobacteria</taxon>
        <taxon>Burkholderiales</taxon>
        <taxon>Oxalobacteraceae</taxon>
        <taxon>Telluria group</taxon>
        <taxon>Massilia</taxon>
    </lineage>
</organism>
<dbReference type="EMBL" id="QYUP01000041">
    <property type="protein sequence ID" value="RJG23674.1"/>
    <property type="molecule type" value="Genomic_DNA"/>
</dbReference>
<comment type="caution">
    <text evidence="1">The sequence shown here is derived from an EMBL/GenBank/DDBJ whole genome shotgun (WGS) entry which is preliminary data.</text>
</comment>
<dbReference type="SUPFAM" id="SSF53756">
    <property type="entry name" value="UDP-Glycosyltransferase/glycogen phosphorylase"/>
    <property type="match status" value="1"/>
</dbReference>
<protein>
    <recommendedName>
        <fullName evidence="3">Glycosyltransferase</fullName>
    </recommendedName>
</protein>
<reference evidence="1 2" key="1">
    <citation type="submission" date="2018-09" db="EMBL/GenBank/DDBJ databases">
        <authorList>
            <person name="Zhu H."/>
        </authorList>
    </citation>
    <scope>NUCLEOTIDE SEQUENCE [LARGE SCALE GENOMIC DNA]</scope>
    <source>
        <strain evidence="1 2">K1S02-61</strain>
    </source>
</reference>
<dbReference type="OrthoDB" id="9805661at2"/>
<dbReference type="Proteomes" id="UP000284006">
    <property type="component" value="Unassembled WGS sequence"/>
</dbReference>
<accession>A0A418Y6E7</accession>
<evidence type="ECO:0000313" key="1">
    <source>
        <dbReference type="EMBL" id="RJG23674.1"/>
    </source>
</evidence>
<evidence type="ECO:0008006" key="3">
    <source>
        <dbReference type="Google" id="ProtNLM"/>
    </source>
</evidence>
<evidence type="ECO:0000313" key="2">
    <source>
        <dbReference type="Proteomes" id="UP000284006"/>
    </source>
</evidence>
<gene>
    <name evidence="1" type="ORF">D3872_04285</name>
</gene>
<dbReference type="AlphaFoldDB" id="A0A418Y6E7"/>
<dbReference type="RefSeq" id="WP_119809634.1">
    <property type="nucleotide sequence ID" value="NZ_QYUP01000041.1"/>
</dbReference>